<organism evidence="1 2">
    <name type="scientific">Reyranella soli</name>
    <dbReference type="NCBI Taxonomy" id="1230389"/>
    <lineage>
        <taxon>Bacteria</taxon>
        <taxon>Pseudomonadati</taxon>
        <taxon>Pseudomonadota</taxon>
        <taxon>Alphaproteobacteria</taxon>
        <taxon>Hyphomicrobiales</taxon>
        <taxon>Reyranellaceae</taxon>
        <taxon>Reyranella</taxon>
    </lineage>
</organism>
<gene>
    <name evidence="1" type="ORF">RSO01_89720</name>
</gene>
<protein>
    <submittedName>
        <fullName evidence="1">Uncharacterized protein</fullName>
    </submittedName>
</protein>
<dbReference type="RefSeq" id="WP_147157091.1">
    <property type="nucleotide sequence ID" value="NZ_BKAJ01000257.1"/>
</dbReference>
<comment type="caution">
    <text evidence="1">The sequence shown here is derived from an EMBL/GenBank/DDBJ whole genome shotgun (WGS) entry which is preliminary data.</text>
</comment>
<dbReference type="Proteomes" id="UP000321058">
    <property type="component" value="Unassembled WGS sequence"/>
</dbReference>
<proteinExistence type="predicted"/>
<accession>A0A512NS82</accession>
<name>A0A512NS82_9HYPH</name>
<keyword evidence="2" id="KW-1185">Reference proteome</keyword>
<sequence length="297" mass="33019">MALTDDLKDYITRNSTTVTKITEKHHIAIVGETHLSVDIKQSAEESRKDMRVKAVVRLLLELLKDPKYKFLASEHFFRTGVIRTAVDRYMRDKTVPPAAAPSETDMEKIARGVEVIRFQPVLDFIKATRREILSIGSIISKDSLRDMALVREFAVEFKEHGFHGGDAGMLHVGANHAQGKSDHSGATVRQILEKWGFTCVSIRVVTHGGDLFAEQGRALDWDKLPTSDFIELKSLVAKTPVTIPTDRKWTGGKASPFRSLVFASDANNKVPGGLKGKVPVPKAMVPVAEQFEYIVLQ</sequence>
<reference evidence="1 2" key="1">
    <citation type="submission" date="2019-07" db="EMBL/GenBank/DDBJ databases">
        <title>Whole genome shotgun sequence of Reyranella soli NBRC 108950.</title>
        <authorList>
            <person name="Hosoyama A."/>
            <person name="Uohara A."/>
            <person name="Ohji S."/>
            <person name="Ichikawa N."/>
        </authorList>
    </citation>
    <scope>NUCLEOTIDE SEQUENCE [LARGE SCALE GENOMIC DNA]</scope>
    <source>
        <strain evidence="1 2">NBRC 108950</strain>
    </source>
</reference>
<dbReference type="EMBL" id="BKAJ01000257">
    <property type="protein sequence ID" value="GEP61806.1"/>
    <property type="molecule type" value="Genomic_DNA"/>
</dbReference>
<evidence type="ECO:0000313" key="2">
    <source>
        <dbReference type="Proteomes" id="UP000321058"/>
    </source>
</evidence>
<dbReference type="AlphaFoldDB" id="A0A512NS82"/>
<evidence type="ECO:0000313" key="1">
    <source>
        <dbReference type="EMBL" id="GEP61806.1"/>
    </source>
</evidence>